<evidence type="ECO:0000313" key="3">
    <source>
        <dbReference type="Proteomes" id="UP000625551"/>
    </source>
</evidence>
<organism evidence="2 3">
    <name type="scientific">Pontibacter aquaedesilientis</name>
    <dbReference type="NCBI Taxonomy" id="2766980"/>
    <lineage>
        <taxon>Bacteria</taxon>
        <taxon>Pseudomonadati</taxon>
        <taxon>Bacteroidota</taxon>
        <taxon>Cytophagia</taxon>
        <taxon>Cytophagales</taxon>
        <taxon>Hymenobacteraceae</taxon>
        <taxon>Pontibacter</taxon>
    </lineage>
</organism>
<dbReference type="RefSeq" id="WP_191184145.1">
    <property type="nucleotide sequence ID" value="NZ_JACXAJ010000006.1"/>
</dbReference>
<keyword evidence="3" id="KW-1185">Reference proteome</keyword>
<keyword evidence="1" id="KW-0812">Transmembrane</keyword>
<name>A0ABR7XI68_9BACT</name>
<evidence type="ECO:0000313" key="2">
    <source>
        <dbReference type="EMBL" id="MBD1397990.1"/>
    </source>
</evidence>
<proteinExistence type="predicted"/>
<dbReference type="Proteomes" id="UP000625551">
    <property type="component" value="Unassembled WGS sequence"/>
</dbReference>
<feature type="transmembrane region" description="Helical" evidence="1">
    <location>
        <begin position="64"/>
        <end position="85"/>
    </location>
</feature>
<keyword evidence="1" id="KW-0472">Membrane</keyword>
<keyword evidence="1" id="KW-1133">Transmembrane helix</keyword>
<sequence length="88" mass="9973">MANSKFNFDLIDVQTTNRLAAYAIGYYDGQLSPVVSVSLFPVVSIWPFHIQTGNGFVYFDSVQLLRYFDVALLRLAMLVLGAVYVRFK</sequence>
<accession>A0ABR7XI68</accession>
<gene>
    <name evidence="2" type="ORF">H9Q13_12505</name>
</gene>
<comment type="caution">
    <text evidence="2">The sequence shown here is derived from an EMBL/GenBank/DDBJ whole genome shotgun (WGS) entry which is preliminary data.</text>
</comment>
<evidence type="ECO:0000256" key="1">
    <source>
        <dbReference type="SAM" id="Phobius"/>
    </source>
</evidence>
<protein>
    <submittedName>
        <fullName evidence="2">Uncharacterized protein</fullName>
    </submittedName>
</protein>
<reference evidence="2 3" key="1">
    <citation type="submission" date="2020-09" db="EMBL/GenBank/DDBJ databases">
        <title>Genome sequencing and assembly of Pontibacter sp.</title>
        <authorList>
            <person name="Chhetri G."/>
        </authorList>
    </citation>
    <scope>NUCLEOTIDE SEQUENCE [LARGE SCALE GENOMIC DNA]</scope>
    <source>
        <strain evidence="2 3">JH31</strain>
    </source>
</reference>
<dbReference type="EMBL" id="JACXAJ010000006">
    <property type="protein sequence ID" value="MBD1397990.1"/>
    <property type="molecule type" value="Genomic_DNA"/>
</dbReference>